<name>A0A023EYX9_TRIIF</name>
<organism evidence="2">
    <name type="scientific">Triatoma infestans</name>
    <name type="common">Assassin bug</name>
    <dbReference type="NCBI Taxonomy" id="30076"/>
    <lineage>
        <taxon>Eukaryota</taxon>
        <taxon>Metazoa</taxon>
        <taxon>Ecdysozoa</taxon>
        <taxon>Arthropoda</taxon>
        <taxon>Hexapoda</taxon>
        <taxon>Insecta</taxon>
        <taxon>Pterygota</taxon>
        <taxon>Neoptera</taxon>
        <taxon>Paraneoptera</taxon>
        <taxon>Hemiptera</taxon>
        <taxon>Heteroptera</taxon>
        <taxon>Panheteroptera</taxon>
        <taxon>Cimicomorpha</taxon>
        <taxon>Reduviidae</taxon>
        <taxon>Triatominae</taxon>
        <taxon>Triatoma</taxon>
    </lineage>
</organism>
<keyword evidence="1" id="KW-0732">Signal</keyword>
<proteinExistence type="evidence at transcript level"/>
<dbReference type="EMBL" id="GBBI01004315">
    <property type="protein sequence ID" value="JAC14397.1"/>
    <property type="molecule type" value="mRNA"/>
</dbReference>
<evidence type="ECO:0000313" key="2">
    <source>
        <dbReference type="EMBL" id="JAC14397.1"/>
    </source>
</evidence>
<sequence>MKYNTVLLIILLLVITTVQPIINFRQIIDFQELYKKNSKDIINSVKLAVPRFGYSIIVAPLIRKRCPSGQRIGRHGRCRLIW</sequence>
<reference evidence="2" key="1">
    <citation type="journal article" date="2014" name="PLoS Negl. Trop. Dis.">
        <title>An updated insight into the Sialotranscriptome of Triatoma infestans: developmental stage and geographic variations.</title>
        <authorList>
            <person name="Schwarz A."/>
            <person name="Medrano-Mercado N."/>
            <person name="Schaub G.A."/>
            <person name="Struchiner C.J."/>
            <person name="Bargues M.D."/>
            <person name="Levy M.Z."/>
            <person name="Ribeiro J.M."/>
        </authorList>
    </citation>
    <scope>NUCLEOTIDE SEQUENCE</scope>
    <source>
        <strain evidence="2">Chile</strain>
        <tissue evidence="2">Salivary glands</tissue>
    </source>
</reference>
<feature type="chain" id="PRO_5001514528" evidence="1">
    <location>
        <begin position="21"/>
        <end position="82"/>
    </location>
</feature>
<protein>
    <submittedName>
        <fullName evidence="2">Putative secreted protein</fullName>
    </submittedName>
</protein>
<dbReference type="AlphaFoldDB" id="A0A023EYX9"/>
<accession>A0A023EYX9</accession>
<evidence type="ECO:0000256" key="1">
    <source>
        <dbReference type="SAM" id="SignalP"/>
    </source>
</evidence>
<feature type="signal peptide" evidence="1">
    <location>
        <begin position="1"/>
        <end position="20"/>
    </location>
</feature>